<protein>
    <submittedName>
        <fullName evidence="2">Uncharacterized protein</fullName>
    </submittedName>
</protein>
<gene>
    <name evidence="2" type="primary">ABSGL_01753.1 scaffold 2115</name>
</gene>
<dbReference type="InParanoid" id="A0A163J023"/>
<reference evidence="2" key="1">
    <citation type="submission" date="2016-04" db="EMBL/GenBank/DDBJ databases">
        <authorList>
            <person name="Evans L.H."/>
            <person name="Alamgir A."/>
            <person name="Owens N."/>
            <person name="Weber N.D."/>
            <person name="Virtaneva K."/>
            <person name="Barbian K."/>
            <person name="Babar A."/>
            <person name="Rosenke K."/>
        </authorList>
    </citation>
    <scope>NUCLEOTIDE SEQUENCE [LARGE SCALE GENOMIC DNA]</scope>
    <source>
        <strain evidence="2">CBS 101.48</strain>
    </source>
</reference>
<dbReference type="EMBL" id="LT550934">
    <property type="protein sequence ID" value="SAL96355.1"/>
    <property type="molecule type" value="Genomic_DNA"/>
</dbReference>
<dbReference type="AlphaFoldDB" id="A0A163J023"/>
<accession>A0A163J023</accession>
<sequence>MTDQTTASLLNMLVLEVMTAKGKITSLDDKLDNVASDISSIKDLLQQLVIKVSALEQQETSPNVAIDKSGTALYFSTTGTLTRPPHSTEKEDLALLKRHLSSTLASDNITIDVGGAYKYLNISADKLIADLAPACYRGNTKNWICLRPESRTAMINALTQQAKTHHIHLDRCERNWGARHILRRKLNNLNSNQKKQEERNTKKAGNSTGDREILKERRGQTDLRKK</sequence>
<proteinExistence type="predicted"/>
<dbReference type="Proteomes" id="UP000078561">
    <property type="component" value="Unassembled WGS sequence"/>
</dbReference>
<feature type="region of interest" description="Disordered" evidence="1">
    <location>
        <begin position="188"/>
        <end position="226"/>
    </location>
</feature>
<feature type="compositionally biased region" description="Basic and acidic residues" evidence="1">
    <location>
        <begin position="209"/>
        <end position="226"/>
    </location>
</feature>
<keyword evidence="3" id="KW-1185">Reference proteome</keyword>
<organism evidence="2">
    <name type="scientific">Absidia glauca</name>
    <name type="common">Pin mould</name>
    <dbReference type="NCBI Taxonomy" id="4829"/>
    <lineage>
        <taxon>Eukaryota</taxon>
        <taxon>Fungi</taxon>
        <taxon>Fungi incertae sedis</taxon>
        <taxon>Mucoromycota</taxon>
        <taxon>Mucoromycotina</taxon>
        <taxon>Mucoromycetes</taxon>
        <taxon>Mucorales</taxon>
        <taxon>Cunninghamellaceae</taxon>
        <taxon>Absidia</taxon>
    </lineage>
</organism>
<evidence type="ECO:0000313" key="3">
    <source>
        <dbReference type="Proteomes" id="UP000078561"/>
    </source>
</evidence>
<evidence type="ECO:0000256" key="1">
    <source>
        <dbReference type="SAM" id="MobiDB-lite"/>
    </source>
</evidence>
<name>A0A163J023_ABSGL</name>
<evidence type="ECO:0000313" key="2">
    <source>
        <dbReference type="EMBL" id="SAL96355.1"/>
    </source>
</evidence>